<sequence length="211" mass="22464">FLALVVAVGLLALVQAYISIPVRRKMLKHYQGIIEGDMLHIYAEAEFGKKKEGESTVGADNLKLKLDSITLELTLEELNEKTAKIEDLPALFVFIVEMVAFPRGISWVSAATGVVSGLMLGRKFSGGAKKAELVAKKRELEEEMEKLGGGGLSLGGTLRGVEAVFGAAAARGMEAEIEEELGEGGDVEMAGLETRQAELPGSLGGGEEEEE</sequence>
<accession>A0ABQ6N8R6</accession>
<feature type="signal peptide" evidence="2">
    <location>
        <begin position="1"/>
        <end position="16"/>
    </location>
</feature>
<feature type="chain" id="PRO_5046378710" evidence="2">
    <location>
        <begin position="17"/>
        <end position="211"/>
    </location>
</feature>
<feature type="non-terminal residue" evidence="3">
    <location>
        <position position="211"/>
    </location>
</feature>
<dbReference type="EMBL" id="BRYB01006941">
    <property type="protein sequence ID" value="GMI50749.1"/>
    <property type="molecule type" value="Genomic_DNA"/>
</dbReference>
<name>A0ABQ6N8R6_9STRA</name>
<proteinExistence type="predicted"/>
<protein>
    <submittedName>
        <fullName evidence="3">Uncharacterized protein</fullName>
    </submittedName>
</protein>
<evidence type="ECO:0000313" key="3">
    <source>
        <dbReference type="EMBL" id="GMI50749.1"/>
    </source>
</evidence>
<dbReference type="Proteomes" id="UP001165060">
    <property type="component" value="Unassembled WGS sequence"/>
</dbReference>
<keyword evidence="4" id="KW-1185">Reference proteome</keyword>
<gene>
    <name evidence="3" type="ORF">TeGR_g15253</name>
</gene>
<reference evidence="3 4" key="1">
    <citation type="journal article" date="2023" name="Commun. Biol.">
        <title>Genome analysis of Parmales, the sister group of diatoms, reveals the evolutionary specialization of diatoms from phago-mixotrophs to photoautotrophs.</title>
        <authorList>
            <person name="Ban H."/>
            <person name="Sato S."/>
            <person name="Yoshikawa S."/>
            <person name="Yamada K."/>
            <person name="Nakamura Y."/>
            <person name="Ichinomiya M."/>
            <person name="Sato N."/>
            <person name="Blanc-Mathieu R."/>
            <person name="Endo H."/>
            <person name="Kuwata A."/>
            <person name="Ogata H."/>
        </authorList>
    </citation>
    <scope>NUCLEOTIDE SEQUENCE [LARGE SCALE GENOMIC DNA]</scope>
</reference>
<comment type="caution">
    <text evidence="3">The sequence shown here is derived from an EMBL/GenBank/DDBJ whole genome shotgun (WGS) entry which is preliminary data.</text>
</comment>
<feature type="non-terminal residue" evidence="3">
    <location>
        <position position="1"/>
    </location>
</feature>
<keyword evidence="2" id="KW-0732">Signal</keyword>
<organism evidence="3 4">
    <name type="scientific">Tetraparma gracilis</name>
    <dbReference type="NCBI Taxonomy" id="2962635"/>
    <lineage>
        <taxon>Eukaryota</taxon>
        <taxon>Sar</taxon>
        <taxon>Stramenopiles</taxon>
        <taxon>Ochrophyta</taxon>
        <taxon>Bolidophyceae</taxon>
        <taxon>Parmales</taxon>
        <taxon>Triparmaceae</taxon>
        <taxon>Tetraparma</taxon>
    </lineage>
</organism>
<evidence type="ECO:0000313" key="4">
    <source>
        <dbReference type="Proteomes" id="UP001165060"/>
    </source>
</evidence>
<feature type="region of interest" description="Disordered" evidence="1">
    <location>
        <begin position="181"/>
        <end position="211"/>
    </location>
</feature>
<evidence type="ECO:0000256" key="2">
    <source>
        <dbReference type="SAM" id="SignalP"/>
    </source>
</evidence>
<evidence type="ECO:0000256" key="1">
    <source>
        <dbReference type="SAM" id="MobiDB-lite"/>
    </source>
</evidence>